<sequence length="212" mass="23183">ALGIEVLLSEEKPAGLDEDAPNCTAATFSHSLSGFQHCGFTRNDSSKSNRSHFVDEVTCSAECDVKMAQYVLLREFVANQTDKMMNFELLEIEKGDCFRHNKDSSSCCSSADFCKEQHTGCFVEDLSQLRRGNEAMIRARLPGNCRAPAASNCSIRNGSDLLYLSSRATFNGSLILEPFTVELQMHGAELKCRHRCSGGTAIGTSHTLGVQS</sequence>
<reference evidence="2" key="1">
    <citation type="submission" date="2016-11" db="UniProtKB">
        <authorList>
            <consortium name="WormBaseParasite"/>
        </authorList>
    </citation>
    <scope>IDENTIFICATION</scope>
</reference>
<organism evidence="1 2">
    <name type="scientific">Macrostomum lignano</name>
    <dbReference type="NCBI Taxonomy" id="282301"/>
    <lineage>
        <taxon>Eukaryota</taxon>
        <taxon>Metazoa</taxon>
        <taxon>Spiralia</taxon>
        <taxon>Lophotrochozoa</taxon>
        <taxon>Platyhelminthes</taxon>
        <taxon>Rhabditophora</taxon>
        <taxon>Macrostomorpha</taxon>
        <taxon>Macrostomida</taxon>
        <taxon>Macrostomidae</taxon>
        <taxon>Macrostomum</taxon>
    </lineage>
</organism>
<dbReference type="AlphaFoldDB" id="A0A1I8HJW0"/>
<evidence type="ECO:0000313" key="1">
    <source>
        <dbReference type="Proteomes" id="UP000095280"/>
    </source>
</evidence>
<name>A0A1I8HJW0_9PLAT</name>
<accession>A0A1I8HJW0</accession>
<protein>
    <submittedName>
        <fullName evidence="2">ZP domain-containing protein</fullName>
    </submittedName>
</protein>
<evidence type="ECO:0000313" key="2">
    <source>
        <dbReference type="WBParaSite" id="maker-uti_cns_0006452-snap-gene-0.5-mRNA-1"/>
    </source>
</evidence>
<proteinExistence type="predicted"/>
<dbReference type="WBParaSite" id="maker-uti_cns_0006452-snap-gene-0.5-mRNA-1">
    <property type="protein sequence ID" value="maker-uti_cns_0006452-snap-gene-0.5-mRNA-1"/>
    <property type="gene ID" value="maker-uti_cns_0006452-snap-gene-0.5"/>
</dbReference>
<keyword evidence="1" id="KW-1185">Reference proteome</keyword>
<dbReference type="Proteomes" id="UP000095280">
    <property type="component" value="Unplaced"/>
</dbReference>